<keyword evidence="5 8" id="KW-1133">Transmembrane helix</keyword>
<keyword evidence="3 8" id="KW-0812">Transmembrane</keyword>
<protein>
    <submittedName>
        <fullName evidence="12">Uncharacterized protein</fullName>
    </submittedName>
</protein>
<feature type="compositionally biased region" description="Basic residues" evidence="7">
    <location>
        <begin position="1214"/>
        <end position="1223"/>
    </location>
</feature>
<dbReference type="PANTHER" id="PTHR22050:SF0">
    <property type="entry name" value="TRANSMEMBRANE PROTEIN 131 HOMOLOG"/>
    <property type="match status" value="1"/>
</dbReference>
<feature type="domain" description="DUF7579" evidence="10">
    <location>
        <begin position="603"/>
        <end position="712"/>
    </location>
</feature>
<keyword evidence="4" id="KW-0732">Signal</keyword>
<keyword evidence="13" id="KW-1185">Reference proteome</keyword>
<evidence type="ECO:0000256" key="1">
    <source>
        <dbReference type="ARBA" id="ARBA00004479"/>
    </source>
</evidence>
<feature type="region of interest" description="Disordered" evidence="7">
    <location>
        <begin position="1124"/>
        <end position="1150"/>
    </location>
</feature>
<evidence type="ECO:0000256" key="6">
    <source>
        <dbReference type="ARBA" id="ARBA00023136"/>
    </source>
</evidence>
<evidence type="ECO:0000256" key="5">
    <source>
        <dbReference type="ARBA" id="ARBA00022989"/>
    </source>
</evidence>
<comment type="caution">
    <text evidence="12">The sequence shown here is derived from an EMBL/GenBank/DDBJ whole genome shotgun (WGS) entry which is preliminary data.</text>
</comment>
<dbReference type="PANTHER" id="PTHR22050">
    <property type="entry name" value="RW1 PROTEIN HOMOLOG"/>
    <property type="match status" value="1"/>
</dbReference>
<organism evidence="12 13">
    <name type="scientific">Malus domestica</name>
    <name type="common">Apple</name>
    <name type="synonym">Pyrus malus</name>
    <dbReference type="NCBI Taxonomy" id="3750"/>
    <lineage>
        <taxon>Eukaryota</taxon>
        <taxon>Viridiplantae</taxon>
        <taxon>Streptophyta</taxon>
        <taxon>Embryophyta</taxon>
        <taxon>Tracheophyta</taxon>
        <taxon>Spermatophyta</taxon>
        <taxon>Magnoliopsida</taxon>
        <taxon>eudicotyledons</taxon>
        <taxon>Gunneridae</taxon>
        <taxon>Pentapetalae</taxon>
        <taxon>rosids</taxon>
        <taxon>fabids</taxon>
        <taxon>Rosales</taxon>
        <taxon>Rosaceae</taxon>
        <taxon>Amygdaloideae</taxon>
        <taxon>Maleae</taxon>
        <taxon>Malus</taxon>
    </lineage>
</organism>
<feature type="region of interest" description="Disordered" evidence="7">
    <location>
        <begin position="1193"/>
        <end position="1259"/>
    </location>
</feature>
<dbReference type="STRING" id="3750.A0A498KJ30"/>
<dbReference type="Pfam" id="PF24501">
    <property type="entry name" value="Ig_TMEM131L_5"/>
    <property type="match status" value="1"/>
</dbReference>
<evidence type="ECO:0000313" key="12">
    <source>
        <dbReference type="EMBL" id="RXI07181.1"/>
    </source>
</evidence>
<evidence type="ECO:0000259" key="9">
    <source>
        <dbReference type="Pfam" id="PF12371"/>
    </source>
</evidence>
<feature type="transmembrane region" description="Helical" evidence="8">
    <location>
        <begin position="1018"/>
        <end position="1041"/>
    </location>
</feature>
<sequence length="1450" mass="159348">MVKKRPLNLTVNYPYFGSRNHFYLPFTSQWTHEGILVNSALVQRLISVVLLVLCDSVSGLSFAHLRWFGAAICIILSSKKIENPKKRKKFCSKSYACSSSSSLLLIHGVQNPSSHSSEPPARRRQLPWFRMSYRIKIFPGLSHATKAFRLLVVLACTLVYLTTCGQCSGDGLQMLSKYDACGSYGDNLDVALADNFLGDTSLDRGFPRTHFNIDRICTSSHLFCFPSTLPGFLGHKLKVADFGVSGKQSDDISSIGSTEDSKLTNNKSWSSDNGVFKLFNGGIVSCSLSSKKATNDFSSIQADRSNQNYLSSCRGPLLYQKSTNFRPNKNIEMTKFSSFNGSPSPHVEISPAVLDWGQKYMYFPSLAFLTVANTCNDTILHVYEPFSTDMQFYPCNFSGTTLGPGETASICYVYLPRWLGLSSAHLILQTSSGGFLVQAKGFAIESPYGIHPLLGLDVSSRGRWSKNLSLFNSFDQIFHVEEVTTWILVSQEHTSHHAEATCSTEKLQGSDELGLLGVNERLVVSSGQVGLPLLAMRPLRNWEIGPHSSETIIEIDFSIESKGKIFGAICMQLLRPSEDKSDTIMLPFEAEVDGTATNDDLAGSISAYLQVLVPYSANETSAVAISLKNSAPYLLRLLEITEVADGRTLQIKYTEGLLLFPGSETYVAVVACTEPHVELDGHCKLLIQTNDSSSSQIEIPCQDVIHICSKHWNDSTIEYEHQSESSELGDMQTESSESGTRWSSPIKAMEAAEADELVLQNWKSQDTRSGMSVLTDREVFFPMLQVGSHNSKWITVKNPSQEPVVMQLILNSGEIIDRCKSPDGLIQPPSSGSVVYNGSTSPSRYGFSIAENALTEAYVQPNGRASLGPVLFHPSNRCEWRSSALIRNNLSGVEWLSLRGFGGSLSLLLLEESEPVQSVEFNLSLQIPLNFSPPDRFRMEDVTHSCLQPLSRQLYAKNTGDLPLEVRRITVSGKECRMDGFMVQTCKGFALEPGESAKLLISYHTDFSAALVQRDLELVLNSGILVIPMKASIPLHMISICQKSVVWMRFKKYSSVVFLVVSLVFLAFWYTLPQVPAFCSDDCFCTSRKCSLVTSKSSSGKSSHVHNYRDSRFSVSGEINSSVKSVREDRTSMQASSVGRYPDDQAGASEQERFAQHANQILQGHEQTNSLSDTTKNKATAFSLVSKSVSAGNPDELEASQPGNLTVKTGQEKGRRRKKRKGSGAKLTGLLEVSSSQSGNSTPSSPLSPVTSVTPKQTWPLSTDVSQAVEARNPFTQVAQQHFQKSHVFKSASKANLSQPEVSLKYCNNHPTFASQVQPPEPRKPPARPVLLPSATFPGSSRSAPNLACSTSFLASTSPISPHARAPGSKLCDRKIAEEEKARLGDEYTYDIWGDHFPRLKLNGGRSKDVTSLTSSTTESDSNSFFVKGPQALMAKSPSRSVSFFHQDGY</sequence>
<evidence type="ECO:0000259" key="10">
    <source>
        <dbReference type="Pfam" id="PF24474"/>
    </source>
</evidence>
<dbReference type="Proteomes" id="UP000290289">
    <property type="component" value="Chromosome 2"/>
</dbReference>
<comment type="subcellular location">
    <subcellularLocation>
        <location evidence="1">Membrane</location>
        <topology evidence="1">Single-pass type I membrane protein</topology>
    </subcellularLocation>
</comment>
<feature type="region of interest" description="Disordered" evidence="7">
    <location>
        <begin position="719"/>
        <end position="743"/>
    </location>
</feature>
<comment type="similarity">
    <text evidence="2">Belongs to the TMEM131 family.</text>
</comment>
<dbReference type="GO" id="GO:0016020">
    <property type="term" value="C:membrane"/>
    <property type="evidence" value="ECO:0007669"/>
    <property type="project" value="UniProtKB-SubCell"/>
</dbReference>
<dbReference type="EMBL" id="RDQH01000328">
    <property type="protein sequence ID" value="RXI07181.1"/>
    <property type="molecule type" value="Genomic_DNA"/>
</dbReference>
<evidence type="ECO:0000256" key="8">
    <source>
        <dbReference type="SAM" id="Phobius"/>
    </source>
</evidence>
<feature type="domain" description="Transmembrane protein 131-like N-terminal" evidence="9">
    <location>
        <begin position="347"/>
        <end position="430"/>
    </location>
</feature>
<proteinExistence type="inferred from homology"/>
<feature type="compositionally biased region" description="Polar residues" evidence="7">
    <location>
        <begin position="732"/>
        <end position="743"/>
    </location>
</feature>
<dbReference type="InterPro" id="IPR039877">
    <property type="entry name" value="TMEM131-like"/>
</dbReference>
<evidence type="ECO:0000313" key="13">
    <source>
        <dbReference type="Proteomes" id="UP000290289"/>
    </source>
</evidence>
<evidence type="ECO:0000256" key="2">
    <source>
        <dbReference type="ARBA" id="ARBA00006682"/>
    </source>
</evidence>
<dbReference type="InterPro" id="IPR055437">
    <property type="entry name" value="TMEM131L_Ig_5"/>
</dbReference>
<evidence type="ECO:0000256" key="3">
    <source>
        <dbReference type="ARBA" id="ARBA00022692"/>
    </source>
</evidence>
<keyword evidence="6 8" id="KW-0472">Membrane</keyword>
<dbReference type="Pfam" id="PF24474">
    <property type="entry name" value="DUF7579"/>
    <property type="match status" value="1"/>
</dbReference>
<dbReference type="InterPro" id="IPR056001">
    <property type="entry name" value="DUF7579"/>
</dbReference>
<dbReference type="InterPro" id="IPR022113">
    <property type="entry name" value="TMEM131L_N"/>
</dbReference>
<dbReference type="Pfam" id="PF12371">
    <property type="entry name" value="TMEM131_like_N"/>
    <property type="match status" value="1"/>
</dbReference>
<evidence type="ECO:0000256" key="7">
    <source>
        <dbReference type="SAM" id="MobiDB-lite"/>
    </source>
</evidence>
<feature type="compositionally biased region" description="Low complexity" evidence="7">
    <location>
        <begin position="1234"/>
        <end position="1255"/>
    </location>
</feature>
<name>A0A498KJ30_MALDO</name>
<evidence type="ECO:0000259" key="11">
    <source>
        <dbReference type="Pfam" id="PF24501"/>
    </source>
</evidence>
<evidence type="ECO:0000256" key="4">
    <source>
        <dbReference type="ARBA" id="ARBA00022729"/>
    </source>
</evidence>
<feature type="domain" description="TMEM131L fifth Ig-like" evidence="11">
    <location>
        <begin position="958"/>
        <end position="1022"/>
    </location>
</feature>
<feature type="transmembrane region" description="Helical" evidence="8">
    <location>
        <begin position="1053"/>
        <end position="1072"/>
    </location>
</feature>
<accession>A0A498KJ30</accession>
<reference evidence="12 13" key="1">
    <citation type="submission" date="2018-10" db="EMBL/GenBank/DDBJ databases">
        <title>A high-quality apple genome assembly.</title>
        <authorList>
            <person name="Hu J."/>
        </authorList>
    </citation>
    <scope>NUCLEOTIDE SEQUENCE [LARGE SCALE GENOMIC DNA]</scope>
    <source>
        <strain evidence="13">cv. HFTH1</strain>
        <tissue evidence="12">Young leaf</tissue>
    </source>
</reference>
<gene>
    <name evidence="12" type="ORF">DVH24_026317</name>
</gene>